<feature type="compositionally biased region" description="Polar residues" evidence="1">
    <location>
        <begin position="828"/>
        <end position="840"/>
    </location>
</feature>
<dbReference type="Pfam" id="PF20231">
    <property type="entry name" value="DUF6589"/>
    <property type="match status" value="1"/>
</dbReference>
<protein>
    <recommendedName>
        <fullName evidence="2">DUF6589 domain-containing protein</fullName>
    </recommendedName>
</protein>
<feature type="region of interest" description="Disordered" evidence="1">
    <location>
        <begin position="828"/>
        <end position="854"/>
    </location>
</feature>
<comment type="caution">
    <text evidence="3">The sequence shown here is derived from an EMBL/GenBank/DDBJ whole genome shotgun (WGS) entry which is preliminary data.</text>
</comment>
<feature type="domain" description="DUF6589" evidence="2">
    <location>
        <begin position="550"/>
        <end position="1015"/>
    </location>
</feature>
<evidence type="ECO:0000259" key="2">
    <source>
        <dbReference type="Pfam" id="PF20231"/>
    </source>
</evidence>
<sequence>MDSETVDDASIHRLTPVIDECDEHQDPLANTESHLADVSCDAIPVTPYQTRSYSYGWAASGDQSQPGYLSYKYDGISSSNGHPWMPNQPSFYSSTPLTPPAFVFSNVPPSPSLNRYHSSPSLTSQATDSVEDFQSLLEKQFSSGLFNGMCPTMRGGKGSRSQFQWPRPLDISVASRLQLVVNASRKAGFDTIGAFLFALFTESEGKYTQHASLAQCISAFVRNGTQVAGIVNLLYQHSDAISYHDRKADESHFTLPRYALAPTLRLQHVLPPPLPNCTKNALINWALSVVLDRVDVESTRLAECSTFVRKKNKRISWDLLLSWWMNGSQEKIANIAPALFAIMSTCAVSKENREQLEDAANNASDVLPGVPSGNERTSNVTPTRTAAFDTVSSGAPITMQSDPWLGVTVAILALLHLRYAYAIIFPTLVGVCLFTCNAHQDIITMLSRIGISVAYSTVLSSLHVLASDADTRLRTFGATLDSVAPTFQILFDNVNKMRRAWQQSLGRRDEVKSGTVATLVQLEDVLPGALEAEPLLRNIAKQECKNLTVTALRQDVDWGNLRGIGGATVLRVWLKHVPALARFRPDVERLFSSSYAKRPLRLHKSQVFSMRSTDIDESTTHGTKNVLYNLVIAQLGIAVAWMARWLICVCGDQLTIDRIRKIKRYMSKVQPGFERHDWALPIIQLWHLKWNWQKAIFRLHWFPLDGNKLYGLHQETVEIMECTKFNHDKCDFYPAHHILEDRFEAMILEALRLICEEKTGKSYPINMPLLEALQGFFGPEGVLHQCNFETVVDYSSLVYKWYMCSWAYDAAVHAYRPAETFGPPASLSASNVEGVSQKFPTTKKPRRRTGNNKAAPVETRNLVNGDQCLANNIGFLRCTFWYLELCASIAEGDIGRAFEIIKLLRFSFWGAGSMNYGNELLELACNFLYEFPEGLMETILNNYLVNTSGRPGHWFELDLMQEHFNFWFKRLFNSKSHEFDSKHLAEAVGLNIQGFSQLRDRLPILFGFNKNSYDHTNPSKRADINRLGNHYRQNTSLQFINGCMESRLVQDEYAAGMNVLASGKLQDFLNRTLQNGAAGVHETMDVQSESDTGYNVPANPITSMNGMIRLSSFSNE</sequence>
<dbReference type="EMBL" id="JAUEPR010000029">
    <property type="protein sequence ID" value="KAK0474080.1"/>
    <property type="molecule type" value="Genomic_DNA"/>
</dbReference>
<keyword evidence="4" id="KW-1185">Reference proteome</keyword>
<gene>
    <name evidence="3" type="ORF">IW261DRAFT_1369684</name>
</gene>
<dbReference type="InterPro" id="IPR046496">
    <property type="entry name" value="DUF6589"/>
</dbReference>
<organism evidence="3 4">
    <name type="scientific">Armillaria novae-zelandiae</name>
    <dbReference type="NCBI Taxonomy" id="153914"/>
    <lineage>
        <taxon>Eukaryota</taxon>
        <taxon>Fungi</taxon>
        <taxon>Dikarya</taxon>
        <taxon>Basidiomycota</taxon>
        <taxon>Agaricomycotina</taxon>
        <taxon>Agaricomycetes</taxon>
        <taxon>Agaricomycetidae</taxon>
        <taxon>Agaricales</taxon>
        <taxon>Marasmiineae</taxon>
        <taxon>Physalacriaceae</taxon>
        <taxon>Armillaria</taxon>
    </lineage>
</organism>
<evidence type="ECO:0000313" key="3">
    <source>
        <dbReference type="EMBL" id="KAK0474080.1"/>
    </source>
</evidence>
<evidence type="ECO:0000256" key="1">
    <source>
        <dbReference type="SAM" id="MobiDB-lite"/>
    </source>
</evidence>
<name>A0AA39NYN0_9AGAR</name>
<reference evidence="3" key="1">
    <citation type="submission" date="2023-06" db="EMBL/GenBank/DDBJ databases">
        <authorList>
            <consortium name="Lawrence Berkeley National Laboratory"/>
            <person name="Ahrendt S."/>
            <person name="Sahu N."/>
            <person name="Indic B."/>
            <person name="Wong-Bajracharya J."/>
            <person name="Merenyi Z."/>
            <person name="Ke H.-M."/>
            <person name="Monk M."/>
            <person name="Kocsube S."/>
            <person name="Drula E."/>
            <person name="Lipzen A."/>
            <person name="Balint B."/>
            <person name="Henrissat B."/>
            <person name="Andreopoulos B."/>
            <person name="Martin F.M."/>
            <person name="Harder C.B."/>
            <person name="Rigling D."/>
            <person name="Ford K.L."/>
            <person name="Foster G.D."/>
            <person name="Pangilinan J."/>
            <person name="Papanicolaou A."/>
            <person name="Barry K."/>
            <person name="LaButti K."/>
            <person name="Viragh M."/>
            <person name="Koriabine M."/>
            <person name="Yan M."/>
            <person name="Riley R."/>
            <person name="Champramary S."/>
            <person name="Plett K.L."/>
            <person name="Tsai I.J."/>
            <person name="Slot J."/>
            <person name="Sipos G."/>
            <person name="Plett J."/>
            <person name="Nagy L.G."/>
            <person name="Grigoriev I.V."/>
        </authorList>
    </citation>
    <scope>NUCLEOTIDE SEQUENCE</scope>
    <source>
        <strain evidence="3">ICMP 16352</strain>
    </source>
</reference>
<dbReference type="AlphaFoldDB" id="A0AA39NYN0"/>
<dbReference type="Proteomes" id="UP001175227">
    <property type="component" value="Unassembled WGS sequence"/>
</dbReference>
<proteinExistence type="predicted"/>
<feature type="compositionally biased region" description="Basic residues" evidence="1">
    <location>
        <begin position="841"/>
        <end position="850"/>
    </location>
</feature>
<evidence type="ECO:0000313" key="4">
    <source>
        <dbReference type="Proteomes" id="UP001175227"/>
    </source>
</evidence>
<accession>A0AA39NYN0</accession>